<sequence>MEKLEFVEGKVDWKGRQALKNKHGGLWASLLILVMFALESMATISLAVNFVTYFNGVMHFQIADAANMVTNYMGVSYILSIVAAVLADTLFGRHRTAVISGCLELMGLSLLAFQAHYAKLKPPPCNILDPTAHCEKVGGGNIVLLFVSLFVLAAGSSGTKASVPSHGADQFDEKDPKELIQMSSYFNFVLLAVCLGAAVSLTFFVWIQDNKGWDWGFGVGAISMLLAVIVFIAGLPMHRIHVVQGSSTVVEILQVYVAAFRNRKLQLPEDPLDLYEINKDKEAAIEAESLPHRDTLRFLDKAAIQTSTEKFSEAPNPWKLCRVTQVENAKILLSILPVFSCTIIMTLCLAQLQTFSIQQGLTMDTSITKSFNIPPASLPIIPVIFLIILVPLYDRLVVPFARKFTGLPTGITHLQRIGVGLILSSISMASAALMEVKRKDVARDHNMLDAIPVLQPLPISTLWISIQFFIFGIADMFTYVGLLEFFYSEAPKGLKSISTCFLWCSMALGYFLSTILVNIVNGVTKGSTKSGGWLAGNNINRNNLNLFYWLLSILSFLNFCVYLFVARRYTYRPQNSSLPSNENREAPANQEDRREN</sequence>
<protein>
    <submittedName>
        <fullName evidence="1">Uncharacterized protein</fullName>
    </submittedName>
</protein>
<dbReference type="Proteomes" id="UP000006729">
    <property type="component" value="Chromosome 4"/>
</dbReference>
<evidence type="ECO:0000313" key="2">
    <source>
        <dbReference type="Proteomes" id="UP000006729"/>
    </source>
</evidence>
<organism evidence="1 2">
    <name type="scientific">Populus trichocarpa</name>
    <name type="common">Western balsam poplar</name>
    <name type="synonym">Populus balsamifera subsp. trichocarpa</name>
    <dbReference type="NCBI Taxonomy" id="3694"/>
    <lineage>
        <taxon>Eukaryota</taxon>
        <taxon>Viridiplantae</taxon>
        <taxon>Streptophyta</taxon>
        <taxon>Embryophyta</taxon>
        <taxon>Tracheophyta</taxon>
        <taxon>Spermatophyta</taxon>
        <taxon>Magnoliopsida</taxon>
        <taxon>eudicotyledons</taxon>
        <taxon>Gunneridae</taxon>
        <taxon>Pentapetalae</taxon>
        <taxon>rosids</taxon>
        <taxon>fabids</taxon>
        <taxon>Malpighiales</taxon>
        <taxon>Salicaceae</taxon>
        <taxon>Saliceae</taxon>
        <taxon>Populus</taxon>
    </lineage>
</organism>
<comment type="caution">
    <text evidence="1">The sequence shown here is derived from an EMBL/GenBank/DDBJ whole genome shotgun (WGS) entry which is preliminary data.</text>
</comment>
<name>A0ACC0T3W0_POPTR</name>
<keyword evidence="2" id="KW-1185">Reference proteome</keyword>
<proteinExistence type="predicted"/>
<accession>A0ACC0T3W0</accession>
<gene>
    <name evidence="1" type="ORF">POPTR_004G064100v4</name>
</gene>
<evidence type="ECO:0000313" key="1">
    <source>
        <dbReference type="EMBL" id="KAI9396021.1"/>
    </source>
</evidence>
<reference evidence="1 2" key="1">
    <citation type="journal article" date="2006" name="Science">
        <title>The genome of black cottonwood, Populus trichocarpa (Torr. &amp; Gray).</title>
        <authorList>
            <person name="Tuskan G.A."/>
            <person name="Difazio S."/>
            <person name="Jansson S."/>
            <person name="Bohlmann J."/>
            <person name="Grigoriev I."/>
            <person name="Hellsten U."/>
            <person name="Putnam N."/>
            <person name="Ralph S."/>
            <person name="Rombauts S."/>
            <person name="Salamov A."/>
            <person name="Schein J."/>
            <person name="Sterck L."/>
            <person name="Aerts A."/>
            <person name="Bhalerao R.R."/>
            <person name="Bhalerao R.P."/>
            <person name="Blaudez D."/>
            <person name="Boerjan W."/>
            <person name="Brun A."/>
            <person name="Brunner A."/>
            <person name="Busov V."/>
            <person name="Campbell M."/>
            <person name="Carlson J."/>
            <person name="Chalot M."/>
            <person name="Chapman J."/>
            <person name="Chen G.L."/>
            <person name="Cooper D."/>
            <person name="Coutinho P.M."/>
            <person name="Couturier J."/>
            <person name="Covert S."/>
            <person name="Cronk Q."/>
            <person name="Cunningham R."/>
            <person name="Davis J."/>
            <person name="Degroeve S."/>
            <person name="Dejardin A."/>
            <person name="Depamphilis C."/>
            <person name="Detter J."/>
            <person name="Dirks B."/>
            <person name="Dubchak I."/>
            <person name="Duplessis S."/>
            <person name="Ehlting J."/>
            <person name="Ellis B."/>
            <person name="Gendler K."/>
            <person name="Goodstein D."/>
            <person name="Gribskov M."/>
            <person name="Grimwood J."/>
            <person name="Groover A."/>
            <person name="Gunter L."/>
            <person name="Hamberger B."/>
            <person name="Heinze B."/>
            <person name="Helariutta Y."/>
            <person name="Henrissat B."/>
            <person name="Holligan D."/>
            <person name="Holt R."/>
            <person name="Huang W."/>
            <person name="Islam-Faridi N."/>
            <person name="Jones S."/>
            <person name="Jones-Rhoades M."/>
            <person name="Jorgensen R."/>
            <person name="Joshi C."/>
            <person name="Kangasjarvi J."/>
            <person name="Karlsson J."/>
            <person name="Kelleher C."/>
            <person name="Kirkpatrick R."/>
            <person name="Kirst M."/>
            <person name="Kohler A."/>
            <person name="Kalluri U."/>
            <person name="Larimer F."/>
            <person name="Leebens-Mack J."/>
            <person name="Leple J.C."/>
            <person name="Locascio P."/>
            <person name="Lou Y."/>
            <person name="Lucas S."/>
            <person name="Martin F."/>
            <person name="Montanini B."/>
            <person name="Napoli C."/>
            <person name="Nelson D.R."/>
            <person name="Nelson C."/>
            <person name="Nieminen K."/>
            <person name="Nilsson O."/>
            <person name="Pereda V."/>
            <person name="Peter G."/>
            <person name="Philippe R."/>
            <person name="Pilate G."/>
            <person name="Poliakov A."/>
            <person name="Razumovskaya J."/>
            <person name="Richardson P."/>
            <person name="Rinaldi C."/>
            <person name="Ritland K."/>
            <person name="Rouze P."/>
            <person name="Ryaboy D."/>
            <person name="Schmutz J."/>
            <person name="Schrader J."/>
            <person name="Segerman B."/>
            <person name="Shin H."/>
            <person name="Siddiqui A."/>
            <person name="Sterky F."/>
            <person name="Terry A."/>
            <person name="Tsai C.J."/>
            <person name="Uberbacher E."/>
            <person name="Unneberg P."/>
            <person name="Vahala J."/>
            <person name="Wall K."/>
            <person name="Wessler S."/>
            <person name="Yang G."/>
            <person name="Yin T."/>
            <person name="Douglas C."/>
            <person name="Marra M."/>
            <person name="Sandberg G."/>
            <person name="Van de Peer Y."/>
            <person name="Rokhsar D."/>
        </authorList>
    </citation>
    <scope>NUCLEOTIDE SEQUENCE [LARGE SCALE GENOMIC DNA]</scope>
    <source>
        <strain evidence="2">cv. Nisqually</strain>
    </source>
</reference>
<dbReference type="EMBL" id="CM009293">
    <property type="protein sequence ID" value="KAI9396021.1"/>
    <property type="molecule type" value="Genomic_DNA"/>
</dbReference>